<protein>
    <submittedName>
        <fullName evidence="1">Uncharacterized protein</fullName>
    </submittedName>
</protein>
<evidence type="ECO:0000313" key="1">
    <source>
        <dbReference type="EMBL" id="KAJ8958916.1"/>
    </source>
</evidence>
<name>A0AAV8Z6R1_9CUCU</name>
<dbReference type="Proteomes" id="UP001162162">
    <property type="component" value="Unassembled WGS sequence"/>
</dbReference>
<dbReference type="EMBL" id="JAPWTK010000015">
    <property type="protein sequence ID" value="KAJ8958916.1"/>
    <property type="molecule type" value="Genomic_DNA"/>
</dbReference>
<reference evidence="1" key="1">
    <citation type="journal article" date="2023" name="Insect Mol. Biol.">
        <title>Genome sequencing provides insights into the evolution of gene families encoding plant cell wall-degrading enzymes in longhorned beetles.</title>
        <authorList>
            <person name="Shin N.R."/>
            <person name="Okamura Y."/>
            <person name="Kirsch R."/>
            <person name="Pauchet Y."/>
        </authorList>
    </citation>
    <scope>NUCLEOTIDE SEQUENCE</scope>
    <source>
        <strain evidence="1">AMC_N1</strain>
    </source>
</reference>
<comment type="caution">
    <text evidence="1">The sequence shown here is derived from an EMBL/GenBank/DDBJ whole genome shotgun (WGS) entry which is preliminary data.</text>
</comment>
<keyword evidence="2" id="KW-1185">Reference proteome</keyword>
<evidence type="ECO:0000313" key="2">
    <source>
        <dbReference type="Proteomes" id="UP001162162"/>
    </source>
</evidence>
<accession>A0AAV8Z6R1</accession>
<sequence length="120" mass="12066">MSRCASSGGGGKSSGSPGRITGDIGCASWWTGTSASGLKARLNFGLPIVLGLVAQRGALVVGGGGGGRVAAPAARLDGGVAVLAVLLRGRRRRRADLLDLESKAKILGHVNFSVIPKFSL</sequence>
<organism evidence="1 2">
    <name type="scientific">Aromia moschata</name>
    <dbReference type="NCBI Taxonomy" id="1265417"/>
    <lineage>
        <taxon>Eukaryota</taxon>
        <taxon>Metazoa</taxon>
        <taxon>Ecdysozoa</taxon>
        <taxon>Arthropoda</taxon>
        <taxon>Hexapoda</taxon>
        <taxon>Insecta</taxon>
        <taxon>Pterygota</taxon>
        <taxon>Neoptera</taxon>
        <taxon>Endopterygota</taxon>
        <taxon>Coleoptera</taxon>
        <taxon>Polyphaga</taxon>
        <taxon>Cucujiformia</taxon>
        <taxon>Chrysomeloidea</taxon>
        <taxon>Cerambycidae</taxon>
        <taxon>Cerambycinae</taxon>
        <taxon>Callichromatini</taxon>
        <taxon>Aromia</taxon>
    </lineage>
</organism>
<gene>
    <name evidence="1" type="ORF">NQ318_019685</name>
</gene>
<proteinExistence type="predicted"/>
<dbReference type="AlphaFoldDB" id="A0AAV8Z6R1"/>